<evidence type="ECO:0000313" key="3">
    <source>
        <dbReference type="Proteomes" id="UP001320326"/>
    </source>
</evidence>
<name>A0AAN1X933_9PROT</name>
<organism evidence="2 3">
    <name type="scientific">Sideroxyarcus emersonii</name>
    <dbReference type="NCBI Taxonomy" id="2764705"/>
    <lineage>
        <taxon>Bacteria</taxon>
        <taxon>Pseudomonadati</taxon>
        <taxon>Pseudomonadota</taxon>
        <taxon>Betaproteobacteria</taxon>
        <taxon>Nitrosomonadales</taxon>
        <taxon>Gallionellaceae</taxon>
        <taxon>Sideroxyarcus</taxon>
    </lineage>
</organism>
<feature type="transmembrane region" description="Helical" evidence="1">
    <location>
        <begin position="15"/>
        <end position="34"/>
    </location>
</feature>
<evidence type="ECO:0000313" key="2">
    <source>
        <dbReference type="EMBL" id="BCK86849.1"/>
    </source>
</evidence>
<sequence length="623" mass="66474">MLYLRTSRLVQRQHGAAFIIMLVILIMGVSAYLVSALSKVTLQTARNEKSSDLLAQAKEIVIGYAVNGTGGTRPGDLMIPDVLSSTETPPYNYDGATEGGCLDASKTSSTPIPGLPVIGGGASNWTNMRCLGRMPWKSFNVPLGSPSENDPTGFMPWYAVSANLVDPTHVTPLNSELLNTDNTLHGPNNYPPPPHPWLTVRDMNGNVLSDRVAFVIMIPGATLPGQSRPLSASQGGPGLGGANQYLDSITVPPTCTAPCVPGTYNNFDMDDDFIMGDEHRWIASPSNPSQQIEDPNYHFNDKLLYVTIDELMPLIEKRIAREVKGCLDSYASAIGNTNYRYPWAAPVTDNTLFPVNLGDPSRPGAYGTNFGRIPESLDTSTGGGGPPPTGILLTYIQAVQTALNNYLANPNSTTLSTLRNKGDTLKDYAQSIGQATTDPARAAGITADNCTGMSCTSTLQSQLNTAMGGGTPDSSMPANWTTTACISLFTSPGSYWADWRNLVFYQVSTNYQPGGGANALLQISGSGNPNGGNGTYRASVILAGKKLGTQTRANPYVDPPNDYLANPISEFSTDPLFVTNAHSDSTLTTTFITYKTSDPYYQNVNDLALCLDGKGINPTSQCN</sequence>
<protein>
    <submittedName>
        <fullName evidence="2">Uncharacterized protein</fullName>
    </submittedName>
</protein>
<keyword evidence="1" id="KW-1133">Transmembrane helix</keyword>
<dbReference type="EMBL" id="AP023423">
    <property type="protein sequence ID" value="BCK86849.1"/>
    <property type="molecule type" value="Genomic_DNA"/>
</dbReference>
<keyword evidence="1" id="KW-0812">Transmembrane</keyword>
<dbReference type="AlphaFoldDB" id="A0AAN1X933"/>
<evidence type="ECO:0000256" key="1">
    <source>
        <dbReference type="SAM" id="Phobius"/>
    </source>
</evidence>
<reference evidence="2 3" key="1">
    <citation type="journal article" date="2022" name="Int. J. Syst. Evol. Microbiol.">
        <title>&lt;i&gt;Sideroxyarcus emersonii&lt;/i&gt; gen. nov. sp. nov., a neutrophilic, microaerobic iron- and thiosulfate-oxidizing bacterium isolated from iron-rich wetland sediment.</title>
        <authorList>
            <person name="Kato S."/>
            <person name="Itoh T."/>
            <person name="Iino T."/>
            <person name="Ohkuma M."/>
        </authorList>
    </citation>
    <scope>NUCLEOTIDE SEQUENCE [LARGE SCALE GENOMIC DNA]</scope>
    <source>
        <strain evidence="2 3">MIZ01</strain>
    </source>
</reference>
<keyword evidence="3" id="KW-1185">Reference proteome</keyword>
<keyword evidence="1" id="KW-0472">Membrane</keyword>
<accession>A0AAN1X933</accession>
<dbReference type="Proteomes" id="UP001320326">
    <property type="component" value="Chromosome"/>
</dbReference>
<gene>
    <name evidence="2" type="ORF">MIZ01_0615</name>
</gene>
<proteinExistence type="predicted"/>
<dbReference type="KEGG" id="seme:MIZ01_0615"/>